<dbReference type="InterPro" id="IPR042092">
    <property type="entry name" value="PsdUridine_s_RsuA/RluB/E/F_cat"/>
</dbReference>
<dbReference type="PANTHER" id="PTHR47683">
    <property type="entry name" value="PSEUDOURIDINE SYNTHASE FAMILY PROTEIN-RELATED"/>
    <property type="match status" value="1"/>
</dbReference>
<dbReference type="GO" id="GO:0003723">
    <property type="term" value="F:RNA binding"/>
    <property type="evidence" value="ECO:0007669"/>
    <property type="project" value="InterPro"/>
</dbReference>
<dbReference type="GO" id="GO:0001522">
    <property type="term" value="P:pseudouridine synthesis"/>
    <property type="evidence" value="ECO:0007669"/>
    <property type="project" value="InterPro"/>
</dbReference>
<dbReference type="GO" id="GO:0006364">
    <property type="term" value="P:rRNA processing"/>
    <property type="evidence" value="ECO:0007669"/>
    <property type="project" value="UniProtKB-ARBA"/>
</dbReference>
<dbReference type="EMBL" id="LGRX02024199">
    <property type="protein sequence ID" value="KAK3254072.1"/>
    <property type="molecule type" value="Genomic_DNA"/>
</dbReference>
<evidence type="ECO:0000256" key="3">
    <source>
        <dbReference type="SAM" id="MobiDB-lite"/>
    </source>
</evidence>
<feature type="region of interest" description="Disordered" evidence="3">
    <location>
        <begin position="64"/>
        <end position="83"/>
    </location>
</feature>
<dbReference type="SUPFAM" id="SSF55120">
    <property type="entry name" value="Pseudouridine synthase"/>
    <property type="match status" value="1"/>
</dbReference>
<dbReference type="InterPro" id="IPR018496">
    <property type="entry name" value="PsdUridine_synth_RsuA/RluB_CS"/>
</dbReference>
<evidence type="ECO:0000313" key="5">
    <source>
        <dbReference type="EMBL" id="KAK3254072.1"/>
    </source>
</evidence>
<dbReference type="NCBIfam" id="TIGR00093">
    <property type="entry name" value="pseudouridine synthase"/>
    <property type="match status" value="1"/>
</dbReference>
<evidence type="ECO:0000259" key="4">
    <source>
        <dbReference type="Pfam" id="PF00849"/>
    </source>
</evidence>
<accession>A0AAE0CFG8</accession>
<dbReference type="PROSITE" id="PS01149">
    <property type="entry name" value="PSI_RSU"/>
    <property type="match status" value="1"/>
</dbReference>
<dbReference type="InterPro" id="IPR050343">
    <property type="entry name" value="RsuA_PseudoU_synthase"/>
</dbReference>
<dbReference type="PANTHER" id="PTHR47683:SF2">
    <property type="entry name" value="RNA-BINDING S4 DOMAIN-CONTAINING PROTEIN"/>
    <property type="match status" value="1"/>
</dbReference>
<dbReference type="InterPro" id="IPR020094">
    <property type="entry name" value="TruA/RsuA/RluB/E/F_N"/>
</dbReference>
<protein>
    <recommendedName>
        <fullName evidence="4">Pseudouridine synthase RsuA/RluA-like domain-containing protein</fullName>
    </recommendedName>
</protein>
<organism evidence="5 6">
    <name type="scientific">Cymbomonas tetramitiformis</name>
    <dbReference type="NCBI Taxonomy" id="36881"/>
    <lineage>
        <taxon>Eukaryota</taxon>
        <taxon>Viridiplantae</taxon>
        <taxon>Chlorophyta</taxon>
        <taxon>Pyramimonadophyceae</taxon>
        <taxon>Pyramimonadales</taxon>
        <taxon>Pyramimonadaceae</taxon>
        <taxon>Cymbomonas</taxon>
    </lineage>
</organism>
<evidence type="ECO:0000313" key="6">
    <source>
        <dbReference type="Proteomes" id="UP001190700"/>
    </source>
</evidence>
<dbReference type="InterPro" id="IPR006145">
    <property type="entry name" value="PsdUridine_synth_RsuA/RluA"/>
</dbReference>
<dbReference type="InterPro" id="IPR020103">
    <property type="entry name" value="PsdUridine_synth_cat_dom_sf"/>
</dbReference>
<name>A0AAE0CFG8_9CHLO</name>
<evidence type="ECO:0000256" key="1">
    <source>
        <dbReference type="ARBA" id="ARBA00008348"/>
    </source>
</evidence>
<keyword evidence="2" id="KW-0413">Isomerase</keyword>
<dbReference type="AlphaFoldDB" id="A0AAE0CFG8"/>
<comment type="similarity">
    <text evidence="1">Belongs to the pseudouridine synthase RsuA family.</text>
</comment>
<feature type="domain" description="Pseudouridine synthase RsuA/RluA-like" evidence="4">
    <location>
        <begin position="95"/>
        <end position="251"/>
    </location>
</feature>
<reference evidence="5 6" key="1">
    <citation type="journal article" date="2015" name="Genome Biol. Evol.">
        <title>Comparative Genomics of a Bacterivorous Green Alga Reveals Evolutionary Causalities and Consequences of Phago-Mixotrophic Mode of Nutrition.</title>
        <authorList>
            <person name="Burns J.A."/>
            <person name="Paasch A."/>
            <person name="Narechania A."/>
            <person name="Kim E."/>
        </authorList>
    </citation>
    <scope>NUCLEOTIDE SEQUENCE [LARGE SCALE GENOMIC DNA]</scope>
    <source>
        <strain evidence="5 6">PLY_AMNH</strain>
    </source>
</reference>
<keyword evidence="6" id="KW-1185">Reference proteome</keyword>
<dbReference type="Gene3D" id="3.30.70.580">
    <property type="entry name" value="Pseudouridine synthase I, catalytic domain, N-terminal subdomain"/>
    <property type="match status" value="1"/>
</dbReference>
<comment type="caution">
    <text evidence="5">The sequence shown here is derived from an EMBL/GenBank/DDBJ whole genome shotgun (WGS) entry which is preliminary data.</text>
</comment>
<dbReference type="Pfam" id="PF00849">
    <property type="entry name" value="PseudoU_synth_2"/>
    <property type="match status" value="1"/>
</dbReference>
<proteinExistence type="inferred from homology"/>
<gene>
    <name evidence="5" type="ORF">CYMTET_36700</name>
</gene>
<dbReference type="InterPro" id="IPR000748">
    <property type="entry name" value="PsdUridine_synth_RsuA/RluB/E/F"/>
</dbReference>
<dbReference type="Proteomes" id="UP001190700">
    <property type="component" value="Unassembled WGS sequence"/>
</dbReference>
<dbReference type="GO" id="GO:0009982">
    <property type="term" value="F:pseudouridine synthase activity"/>
    <property type="evidence" value="ECO:0007669"/>
    <property type="project" value="InterPro"/>
</dbReference>
<dbReference type="Gene3D" id="3.30.70.1560">
    <property type="entry name" value="Alpha-L RNA-binding motif"/>
    <property type="match status" value="1"/>
</dbReference>
<sequence>MLRPSFRFQLQHRHEAAVFCCPPVRHWTGASCELRLCETLSARIHSSQKVGALNSPNIPHRLLTTASRSRQPWRAGAPLSTAKRSEDGNIKQTYVIQLHKPAGLVTSRVGQHGGSTVYDHLNASALVVSPKEASVVIEDFSEWHCIGRLDKATSGLLLLTNDGRLVHHVTNPEAHKFGSQIIRKTYVARCMGILLEETLQQLRDGVELSGGLGKSRPAEVALVAHDSSRTTVLRITVGEGKNRQVRRMLHAVGSGVLELKRTEVGGLHLEDGTAETGSWRLLEDHQVAEHLGYKPRQLEVQREIRQQVRAKLKHAAKSKRRGRR</sequence>
<evidence type="ECO:0000256" key="2">
    <source>
        <dbReference type="ARBA" id="ARBA00023235"/>
    </source>
</evidence>